<organism evidence="1">
    <name type="scientific">marine metagenome</name>
    <dbReference type="NCBI Taxonomy" id="408172"/>
    <lineage>
        <taxon>unclassified sequences</taxon>
        <taxon>metagenomes</taxon>
        <taxon>ecological metagenomes</taxon>
    </lineage>
</organism>
<dbReference type="EMBL" id="UINC01123028">
    <property type="protein sequence ID" value="SVC99220.1"/>
    <property type="molecule type" value="Genomic_DNA"/>
</dbReference>
<gene>
    <name evidence="1" type="ORF">METZ01_LOCUS352074</name>
</gene>
<evidence type="ECO:0000313" key="1">
    <source>
        <dbReference type="EMBL" id="SVC99220.1"/>
    </source>
</evidence>
<sequence length="198" mass="22169">MSALAKVFVVFIFLLSILFFGTSATLYLTREDWATNYENYRTAVTAEVARLEVRVMAIKGERDTLDDALRLVSRDELAKAEQVKKLRVELDGKNAQIAQISAQRDESIIAKTATDNVNASLVSQNTTLTTQLREAHDNRDTAIDAQKVANAEKFRMKRDLDATTTELHEARVEHSALDDKYSSLELAYGAVEKKLGKD</sequence>
<accession>A0A382RP72</accession>
<proteinExistence type="predicted"/>
<dbReference type="AlphaFoldDB" id="A0A382RP72"/>
<reference evidence="1" key="1">
    <citation type="submission" date="2018-05" db="EMBL/GenBank/DDBJ databases">
        <authorList>
            <person name="Lanie J.A."/>
            <person name="Ng W.-L."/>
            <person name="Kazmierczak K.M."/>
            <person name="Andrzejewski T.M."/>
            <person name="Davidsen T.M."/>
            <person name="Wayne K.J."/>
            <person name="Tettelin H."/>
            <person name="Glass J.I."/>
            <person name="Rusch D."/>
            <person name="Podicherti R."/>
            <person name="Tsui H.-C.T."/>
            <person name="Winkler M.E."/>
        </authorList>
    </citation>
    <scope>NUCLEOTIDE SEQUENCE</scope>
</reference>
<protein>
    <submittedName>
        <fullName evidence="1">Uncharacterized protein</fullName>
    </submittedName>
</protein>
<feature type="non-terminal residue" evidence="1">
    <location>
        <position position="198"/>
    </location>
</feature>
<name>A0A382RP72_9ZZZZ</name>